<keyword evidence="2" id="KW-0408">Iron</keyword>
<keyword evidence="1" id="KW-0479">Metal-binding</keyword>
<reference evidence="5 6" key="1">
    <citation type="submission" date="2019-02" db="EMBL/GenBank/DDBJ databases">
        <title>Complete Genome Sequence of Desulfovibrio desulfuricans IC1, a Sulfonate Utilizing Anaerobe.</title>
        <authorList>
            <person name="Day L.A."/>
            <person name="De Leon K.B."/>
            <person name="Wall J.D."/>
        </authorList>
    </citation>
    <scope>NUCLEOTIDE SEQUENCE [LARGE SCALE GENOMIC DNA]</scope>
    <source>
        <strain evidence="5 6">IC1</strain>
    </source>
</reference>
<name>A0A4P7UPS2_DESDE</name>
<dbReference type="InterPro" id="IPR029479">
    <property type="entry name" value="Nitroreductase"/>
</dbReference>
<keyword evidence="3" id="KW-0411">Iron-sulfur</keyword>
<dbReference type="InterPro" id="IPR050627">
    <property type="entry name" value="Nitroreductase/BluB"/>
</dbReference>
<dbReference type="PANTHER" id="PTHR23026">
    <property type="entry name" value="NADPH NITROREDUCTASE"/>
    <property type="match status" value="1"/>
</dbReference>
<dbReference type="OrthoDB" id="368873at2"/>
<dbReference type="InterPro" id="IPR000415">
    <property type="entry name" value="Nitroreductase-like"/>
</dbReference>
<dbReference type="Pfam" id="PF00881">
    <property type="entry name" value="Nitroreductase"/>
    <property type="match status" value="1"/>
</dbReference>
<evidence type="ECO:0000256" key="3">
    <source>
        <dbReference type="ARBA" id="ARBA00023014"/>
    </source>
</evidence>
<dbReference type="GO" id="GO:0051536">
    <property type="term" value="F:iron-sulfur cluster binding"/>
    <property type="evidence" value="ECO:0007669"/>
    <property type="project" value="UniProtKB-KW"/>
</dbReference>
<evidence type="ECO:0000259" key="4">
    <source>
        <dbReference type="PROSITE" id="PS51379"/>
    </source>
</evidence>
<proteinExistence type="predicted"/>
<sequence length="287" mass="31929">MKKLNFTVDSSKCIRCDACVADCPRHIIYRTETENDGLPAIPPLQEQNCLECQHCLAVCPAGAVSILGRHPQNSIELTPAKLPTAEQMHTLLRARRSVRQYKNENVPSNLIDTLLATLANSPTGCNDRLLRFLVVSDRDMMQRLRLMVIESLEEQMRRHAAMPDFLSAAVTAYRQQGVDELFRGAPHLLVVSGAESASCPKEDVDLALAYFELLAQSAGLGTTWCGYLKFAVDAAPQLRQCLGFGQQTPFYAMLFGHPNVRYARTVQRDNAAKIEYFTLNPTITADN</sequence>
<feature type="domain" description="4Fe-4S ferredoxin-type" evidence="4">
    <location>
        <begin position="40"/>
        <end position="69"/>
    </location>
</feature>
<accession>A0A4P7UPS2</accession>
<dbReference type="SUPFAM" id="SSF55469">
    <property type="entry name" value="FMN-dependent nitroreductase-like"/>
    <property type="match status" value="1"/>
</dbReference>
<dbReference type="PANTHER" id="PTHR23026:SF124">
    <property type="entry name" value="NITROREDUCTASE FD-NR2"/>
    <property type="match status" value="1"/>
</dbReference>
<dbReference type="Gene3D" id="3.40.109.10">
    <property type="entry name" value="NADH Oxidase"/>
    <property type="match status" value="1"/>
</dbReference>
<dbReference type="AlphaFoldDB" id="A0A4P7UPS2"/>
<dbReference type="GO" id="GO:0016491">
    <property type="term" value="F:oxidoreductase activity"/>
    <property type="evidence" value="ECO:0007669"/>
    <property type="project" value="InterPro"/>
</dbReference>
<dbReference type="SUPFAM" id="SSF54862">
    <property type="entry name" value="4Fe-4S ferredoxins"/>
    <property type="match status" value="1"/>
</dbReference>
<dbReference type="Gene3D" id="3.30.70.20">
    <property type="match status" value="1"/>
</dbReference>
<dbReference type="InterPro" id="IPR017896">
    <property type="entry name" value="4Fe4S_Fe-S-bd"/>
</dbReference>
<feature type="domain" description="4Fe-4S ferredoxin-type" evidence="4">
    <location>
        <begin position="4"/>
        <end position="33"/>
    </location>
</feature>
<dbReference type="CDD" id="cd02143">
    <property type="entry name" value="nitroreductase_FeS-like"/>
    <property type="match status" value="1"/>
</dbReference>
<evidence type="ECO:0000313" key="6">
    <source>
        <dbReference type="Proteomes" id="UP000297065"/>
    </source>
</evidence>
<dbReference type="PROSITE" id="PS51379">
    <property type="entry name" value="4FE4S_FER_2"/>
    <property type="match status" value="2"/>
</dbReference>
<dbReference type="PROSITE" id="PS00198">
    <property type="entry name" value="4FE4S_FER_1"/>
    <property type="match status" value="2"/>
</dbReference>
<dbReference type="Proteomes" id="UP000297065">
    <property type="component" value="Chromosome"/>
</dbReference>
<dbReference type="EMBL" id="CP036295">
    <property type="protein sequence ID" value="QCC85532.1"/>
    <property type="molecule type" value="Genomic_DNA"/>
</dbReference>
<protein>
    <submittedName>
        <fullName evidence="5">4Fe-4S dicluster domain-containing protein</fullName>
    </submittedName>
</protein>
<organism evidence="5 6">
    <name type="scientific">Desulfovibrio desulfuricans</name>
    <dbReference type="NCBI Taxonomy" id="876"/>
    <lineage>
        <taxon>Bacteria</taxon>
        <taxon>Pseudomonadati</taxon>
        <taxon>Thermodesulfobacteriota</taxon>
        <taxon>Desulfovibrionia</taxon>
        <taxon>Desulfovibrionales</taxon>
        <taxon>Desulfovibrionaceae</taxon>
        <taxon>Desulfovibrio</taxon>
    </lineage>
</organism>
<gene>
    <name evidence="5" type="ORF">DDIC_06500</name>
</gene>
<dbReference type="RefSeq" id="WP_136399689.1">
    <property type="nucleotide sequence ID" value="NZ_CP036295.1"/>
</dbReference>
<evidence type="ECO:0000256" key="2">
    <source>
        <dbReference type="ARBA" id="ARBA00023004"/>
    </source>
</evidence>
<dbReference type="InterPro" id="IPR017900">
    <property type="entry name" value="4Fe4S_Fe_S_CS"/>
</dbReference>
<evidence type="ECO:0000313" key="5">
    <source>
        <dbReference type="EMBL" id="QCC85532.1"/>
    </source>
</evidence>
<evidence type="ECO:0000256" key="1">
    <source>
        <dbReference type="ARBA" id="ARBA00022723"/>
    </source>
</evidence>
<dbReference type="Pfam" id="PF12838">
    <property type="entry name" value="Fer4_7"/>
    <property type="match status" value="1"/>
</dbReference>
<dbReference type="GO" id="GO:0046872">
    <property type="term" value="F:metal ion binding"/>
    <property type="evidence" value="ECO:0007669"/>
    <property type="project" value="UniProtKB-KW"/>
</dbReference>